<evidence type="ECO:0000256" key="7">
    <source>
        <dbReference type="ARBA" id="ARBA00023242"/>
    </source>
</evidence>
<keyword evidence="7" id="KW-0539">Nucleus</keyword>
<dbReference type="InterPro" id="IPR050331">
    <property type="entry name" value="Zinc_finger"/>
</dbReference>
<evidence type="ECO:0000256" key="4">
    <source>
        <dbReference type="ARBA" id="ARBA00022771"/>
    </source>
</evidence>
<keyword evidence="4 8" id="KW-0863">Zinc-finger</keyword>
<dbReference type="PROSITE" id="PS00028">
    <property type="entry name" value="ZINC_FINGER_C2H2_1"/>
    <property type="match status" value="1"/>
</dbReference>
<evidence type="ECO:0000313" key="10">
    <source>
        <dbReference type="EMBL" id="CAL8094936.1"/>
    </source>
</evidence>
<proteinExistence type="predicted"/>
<dbReference type="PANTHER" id="PTHR16515">
    <property type="entry name" value="PR DOMAIN ZINC FINGER PROTEIN"/>
    <property type="match status" value="1"/>
</dbReference>
<evidence type="ECO:0000256" key="8">
    <source>
        <dbReference type="PROSITE-ProRule" id="PRU00042"/>
    </source>
</evidence>
<organism evidence="10 11">
    <name type="scientific">Orchesella dallaii</name>
    <dbReference type="NCBI Taxonomy" id="48710"/>
    <lineage>
        <taxon>Eukaryota</taxon>
        <taxon>Metazoa</taxon>
        <taxon>Ecdysozoa</taxon>
        <taxon>Arthropoda</taxon>
        <taxon>Hexapoda</taxon>
        <taxon>Collembola</taxon>
        <taxon>Entomobryomorpha</taxon>
        <taxon>Entomobryoidea</taxon>
        <taxon>Orchesellidae</taxon>
        <taxon>Orchesellinae</taxon>
        <taxon>Orchesella</taxon>
    </lineage>
</organism>
<dbReference type="EMBL" id="CAXLJM020000027">
    <property type="protein sequence ID" value="CAL8094936.1"/>
    <property type="molecule type" value="Genomic_DNA"/>
</dbReference>
<dbReference type="PANTHER" id="PTHR16515:SF49">
    <property type="entry name" value="GASTRULA ZINC FINGER PROTEIN XLCGF49.1-LIKE-RELATED"/>
    <property type="match status" value="1"/>
</dbReference>
<evidence type="ECO:0000256" key="5">
    <source>
        <dbReference type="ARBA" id="ARBA00022833"/>
    </source>
</evidence>
<feature type="domain" description="C2H2-type" evidence="9">
    <location>
        <begin position="88"/>
        <end position="115"/>
    </location>
</feature>
<dbReference type="PROSITE" id="PS50157">
    <property type="entry name" value="ZINC_FINGER_C2H2_2"/>
    <property type="match status" value="1"/>
</dbReference>
<dbReference type="Proteomes" id="UP001642540">
    <property type="component" value="Unassembled WGS sequence"/>
</dbReference>
<accession>A0ABP1Q9Z8</accession>
<keyword evidence="3" id="KW-0677">Repeat</keyword>
<comment type="subcellular location">
    <subcellularLocation>
        <location evidence="1">Nucleus</location>
    </subcellularLocation>
</comment>
<gene>
    <name evidence="10" type="ORF">ODALV1_LOCUS8932</name>
</gene>
<dbReference type="Gene3D" id="3.30.160.60">
    <property type="entry name" value="Classic Zinc Finger"/>
    <property type="match status" value="1"/>
</dbReference>
<protein>
    <recommendedName>
        <fullName evidence="9">C2H2-type domain-containing protein</fullName>
    </recommendedName>
</protein>
<evidence type="ECO:0000313" key="11">
    <source>
        <dbReference type="Proteomes" id="UP001642540"/>
    </source>
</evidence>
<evidence type="ECO:0000256" key="2">
    <source>
        <dbReference type="ARBA" id="ARBA00022723"/>
    </source>
</evidence>
<keyword evidence="6" id="KW-0238">DNA-binding</keyword>
<evidence type="ECO:0000259" key="9">
    <source>
        <dbReference type="PROSITE" id="PS50157"/>
    </source>
</evidence>
<keyword evidence="11" id="KW-1185">Reference proteome</keyword>
<keyword evidence="5" id="KW-0862">Zinc</keyword>
<evidence type="ECO:0000256" key="1">
    <source>
        <dbReference type="ARBA" id="ARBA00004123"/>
    </source>
</evidence>
<keyword evidence="2" id="KW-0479">Metal-binding</keyword>
<comment type="caution">
    <text evidence="10">The sequence shown here is derived from an EMBL/GenBank/DDBJ whole genome shotgun (WGS) entry which is preliminary data.</text>
</comment>
<dbReference type="InterPro" id="IPR036236">
    <property type="entry name" value="Znf_C2H2_sf"/>
</dbReference>
<dbReference type="SUPFAM" id="SSF57667">
    <property type="entry name" value="beta-beta-alpha zinc fingers"/>
    <property type="match status" value="1"/>
</dbReference>
<reference evidence="10 11" key="1">
    <citation type="submission" date="2024-08" db="EMBL/GenBank/DDBJ databases">
        <authorList>
            <person name="Cucini C."/>
            <person name="Frati F."/>
        </authorList>
    </citation>
    <scope>NUCLEOTIDE SEQUENCE [LARGE SCALE GENOMIC DNA]</scope>
</reference>
<name>A0ABP1Q9Z8_9HEXA</name>
<evidence type="ECO:0000256" key="3">
    <source>
        <dbReference type="ARBA" id="ARBA00022737"/>
    </source>
</evidence>
<evidence type="ECO:0000256" key="6">
    <source>
        <dbReference type="ARBA" id="ARBA00023125"/>
    </source>
</evidence>
<sequence>MASAGSLLRHNLLQSGEKPFEVSTASYTMRYNLIRHVRQTHQNGSVENQYALEMDMAQPSTKSETTQEEFAMDNDWFSSIVEKENNPLRCNHCDKVFSSMKSLNTHFWYHNQKKRFICKIDNHGFKYLAVLNRHYFSHRRRKPVSIARQMTHSRLTQVKQQQTLHQRAAPIYNIVMINCVRNYPQ</sequence>
<dbReference type="InterPro" id="IPR013087">
    <property type="entry name" value="Znf_C2H2_type"/>
</dbReference>